<evidence type="ECO:0000313" key="2">
    <source>
        <dbReference type="EMBL" id="SHI76815.1"/>
    </source>
</evidence>
<dbReference type="InterPro" id="IPR046097">
    <property type="entry name" value="DUF6033"/>
</dbReference>
<feature type="compositionally biased region" description="Basic and acidic residues" evidence="1">
    <location>
        <begin position="232"/>
        <end position="242"/>
    </location>
</feature>
<evidence type="ECO:0000256" key="1">
    <source>
        <dbReference type="SAM" id="MobiDB-lite"/>
    </source>
</evidence>
<protein>
    <submittedName>
        <fullName evidence="2">Uncharacterized protein</fullName>
    </submittedName>
</protein>
<dbReference type="AlphaFoldDB" id="A0A1M6DUG9"/>
<dbReference type="Proteomes" id="UP000191240">
    <property type="component" value="Unassembled WGS sequence"/>
</dbReference>
<sequence>MANMINRSLGFSPLKNMGDIGKQKAKGKGSDIQNKVSKDFDVSFTTDGKLLAAQEAKQKKDAPIQEVAEKKWNVTPEEEKLSPKAQEFLAKLREKYGDYEFLIADNVDNPLDIAGPSDKSYFVMFSTAEIERMAEDESYANEVMGKVDSGVSTLNELQESGELGEGVQFSRLGISFDDEGNMKLFAELEKFTEKTEEIRQKTMEKKAEDKKAANRDHTKAPPQRPRVPSHQELTEAIKEKADNSAYAPENVLNLLKTEKAQEDAQEKSPAKTVRLEAASVEELMELIKNINWDE</sequence>
<dbReference type="OrthoDB" id="1665789at2"/>
<dbReference type="EMBL" id="FQYW01000012">
    <property type="protein sequence ID" value="SHI76815.1"/>
    <property type="molecule type" value="Genomic_DNA"/>
</dbReference>
<gene>
    <name evidence="2" type="ORF">SAMN02745671_01622</name>
</gene>
<name>A0A1M6DUG9_9FIRM</name>
<reference evidence="2 3" key="1">
    <citation type="submission" date="2016-11" db="EMBL/GenBank/DDBJ databases">
        <authorList>
            <person name="Jaros S."/>
            <person name="Januszkiewicz K."/>
            <person name="Wedrychowicz H."/>
        </authorList>
    </citation>
    <scope>NUCLEOTIDE SEQUENCE [LARGE SCALE GENOMIC DNA]</scope>
    <source>
        <strain evidence="2 3">DSM 3074</strain>
    </source>
</reference>
<proteinExistence type="predicted"/>
<feature type="region of interest" description="Disordered" evidence="1">
    <location>
        <begin position="1"/>
        <end position="32"/>
    </location>
</feature>
<accession>A0A1M6DUG9</accession>
<feature type="region of interest" description="Disordered" evidence="1">
    <location>
        <begin position="200"/>
        <end position="250"/>
    </location>
</feature>
<dbReference type="RefSeq" id="WP_080325872.1">
    <property type="nucleotide sequence ID" value="NZ_FQYW01000012.1"/>
</dbReference>
<dbReference type="Pfam" id="PF19498">
    <property type="entry name" value="DUF6033"/>
    <property type="match status" value="1"/>
</dbReference>
<organism evidence="2 3">
    <name type="scientific">Anaerovibrio lipolyticus DSM 3074</name>
    <dbReference type="NCBI Taxonomy" id="1120997"/>
    <lineage>
        <taxon>Bacteria</taxon>
        <taxon>Bacillati</taxon>
        <taxon>Bacillota</taxon>
        <taxon>Negativicutes</taxon>
        <taxon>Selenomonadales</taxon>
        <taxon>Selenomonadaceae</taxon>
        <taxon>Anaerovibrio</taxon>
    </lineage>
</organism>
<evidence type="ECO:0000313" key="3">
    <source>
        <dbReference type="Proteomes" id="UP000191240"/>
    </source>
</evidence>
<feature type="compositionally biased region" description="Basic and acidic residues" evidence="1">
    <location>
        <begin position="200"/>
        <end position="219"/>
    </location>
</feature>